<evidence type="ECO:0000313" key="3">
    <source>
        <dbReference type="Proteomes" id="UP000605201"/>
    </source>
</evidence>
<dbReference type="AlphaFoldDB" id="A0A8J6P3N5"/>
<proteinExistence type="predicted"/>
<dbReference type="PANTHER" id="PTHR30029">
    <property type="entry name" value="STAGE V SPORULATION PROTEIN R"/>
    <property type="match status" value="1"/>
</dbReference>
<dbReference type="InterPro" id="IPR007390">
    <property type="entry name" value="Spore_V_R"/>
</dbReference>
<protein>
    <submittedName>
        <fullName evidence="2">SpoVR family protein</fullName>
    </submittedName>
</protein>
<comment type="caution">
    <text evidence="2">The sequence shown here is derived from an EMBL/GenBank/DDBJ whole genome shotgun (WGS) entry which is preliminary data.</text>
</comment>
<gene>
    <name evidence="2" type="ORF">H8D96_19130</name>
</gene>
<feature type="domain" description="SpoVR protein-like N-terminal" evidence="1">
    <location>
        <begin position="9"/>
        <end position="444"/>
    </location>
</feature>
<name>A0A8J6P3N5_9BACT</name>
<dbReference type="EMBL" id="JACNIG010000372">
    <property type="protein sequence ID" value="MBC8434028.1"/>
    <property type="molecule type" value="Genomic_DNA"/>
</dbReference>
<dbReference type="InterPro" id="IPR056174">
    <property type="entry name" value="SpoVR_N"/>
</dbReference>
<dbReference type="Proteomes" id="UP000605201">
    <property type="component" value="Unassembled WGS sequence"/>
</dbReference>
<organism evidence="2 3">
    <name type="scientific">Candidatus Desulfatibia vada</name>
    <dbReference type="NCBI Taxonomy" id="2841696"/>
    <lineage>
        <taxon>Bacteria</taxon>
        <taxon>Pseudomonadati</taxon>
        <taxon>Thermodesulfobacteriota</taxon>
        <taxon>Desulfobacteria</taxon>
        <taxon>Desulfobacterales</taxon>
        <taxon>Desulfobacterales incertae sedis</taxon>
        <taxon>Candidatus Desulfatibia</taxon>
    </lineage>
</organism>
<dbReference type="Pfam" id="PF04293">
    <property type="entry name" value="SpoVR"/>
    <property type="match status" value="1"/>
</dbReference>
<reference evidence="2 3" key="1">
    <citation type="submission" date="2020-08" db="EMBL/GenBank/DDBJ databases">
        <title>Bridging the membrane lipid divide: bacteria of the FCB group superphylum have the potential to synthesize archaeal ether lipids.</title>
        <authorList>
            <person name="Villanueva L."/>
            <person name="Von Meijenfeldt F.A.B."/>
            <person name="Westbye A.B."/>
            <person name="Yadav S."/>
            <person name="Hopmans E.C."/>
            <person name="Dutilh B.E."/>
            <person name="Sinninghe Damste J.S."/>
        </authorList>
    </citation>
    <scope>NUCLEOTIDE SEQUENCE [LARGE SCALE GENOMIC DNA]</scope>
    <source>
        <strain evidence="2">NIOZ-UU17</strain>
    </source>
</reference>
<sequence>MELINQHTKKIMEGCKERARAAGLRFEDETLEYIVTNRDLLELTPKVMIPNLYDYWVHDVEVLKEKGRYELYPGNPYETVINTRPAISFYNDNNPDWLNVMIFYHVIAHVDFFQNNLYFRHTWDDDFNGQALSDKRLITKFRSEKGRWVDYIIEFARGMDNLVGYYDVLSRANRGSAATRPKRLDYYFDVFLQAVKNIKIHEYIKEIERYNDCIRTHQDLGEQSFFADAIKKYPEFEAHFKKYLENGAKPKFDLMQFLMEHANFINKDENKWMQSVMQVVRKTSLFLQPQIRTKIMNEGWASYWHENLFLPDDRIKGHEVDFARVNAAVTSLPRVGLNPYALGMRLFYYIEEIADKGKYSLDFQRRSDVDEREKFDNKTGKGQEFIFKVRENFSDSMLINTFVDQDFVTKNKLFVAGKKLNPEKMVWKYYVKSRKAQDYRQMLQNSLYHPPYIAVDPEKNVDNKLYLVHHFEEKPLVKDFIFNTMMGIEYLWGGPVQLETSEVVPTTPAQGQDAFFGYPSPSPTEDQEPEVQWERVLYTMQDRKLLREKLA</sequence>
<dbReference type="PANTHER" id="PTHR30029:SF2">
    <property type="entry name" value="STAGE V SPORULATION PROTEIN R"/>
    <property type="match status" value="1"/>
</dbReference>
<evidence type="ECO:0000259" key="1">
    <source>
        <dbReference type="Pfam" id="PF04293"/>
    </source>
</evidence>
<evidence type="ECO:0000313" key="2">
    <source>
        <dbReference type="EMBL" id="MBC8434028.1"/>
    </source>
</evidence>
<accession>A0A8J6P3N5</accession>